<dbReference type="Proteomes" id="UP001437256">
    <property type="component" value="Unassembled WGS sequence"/>
</dbReference>
<sequence>MLSPPPSAQPPLPLASQPWPATQVDTTIDDHRKRSHAAAEASKALTWLAFSTVTIFAWVTPLKPRPIEVQGLVVEGRFTVIEDILHWLCLDADHSFLYYCPGMASWVDVTVGHVIELSAMLKVDNLPVVLLSSLDITKWEGFDRLLQTHKTDPLAYPPRPLGSWQKQLQDQLNTIALDACCDL</sequence>
<keyword evidence="2" id="KW-1185">Reference proteome</keyword>
<name>A0ABR2ZPL8_9AGAR</name>
<protein>
    <submittedName>
        <fullName evidence="1">Uncharacterized protein</fullName>
    </submittedName>
</protein>
<evidence type="ECO:0000313" key="2">
    <source>
        <dbReference type="Proteomes" id="UP001437256"/>
    </source>
</evidence>
<proteinExistence type="predicted"/>
<gene>
    <name evidence="1" type="ORF">AAF712_009474</name>
</gene>
<dbReference type="EMBL" id="JBBXMP010000077">
    <property type="protein sequence ID" value="KAL0063617.1"/>
    <property type="molecule type" value="Genomic_DNA"/>
</dbReference>
<accession>A0ABR2ZPL8</accession>
<reference evidence="1 2" key="1">
    <citation type="submission" date="2024-05" db="EMBL/GenBank/DDBJ databases">
        <title>A draft genome resource for the thread blight pathogen Marasmius tenuissimus strain MS-2.</title>
        <authorList>
            <person name="Yulfo-Soto G.E."/>
            <person name="Baruah I.K."/>
            <person name="Amoako-Attah I."/>
            <person name="Bukari Y."/>
            <person name="Meinhardt L.W."/>
            <person name="Bailey B.A."/>
            <person name="Cohen S.P."/>
        </authorList>
    </citation>
    <scope>NUCLEOTIDE SEQUENCE [LARGE SCALE GENOMIC DNA]</scope>
    <source>
        <strain evidence="1 2">MS-2</strain>
    </source>
</reference>
<organism evidence="1 2">
    <name type="scientific">Marasmius tenuissimus</name>
    <dbReference type="NCBI Taxonomy" id="585030"/>
    <lineage>
        <taxon>Eukaryota</taxon>
        <taxon>Fungi</taxon>
        <taxon>Dikarya</taxon>
        <taxon>Basidiomycota</taxon>
        <taxon>Agaricomycotina</taxon>
        <taxon>Agaricomycetes</taxon>
        <taxon>Agaricomycetidae</taxon>
        <taxon>Agaricales</taxon>
        <taxon>Marasmiineae</taxon>
        <taxon>Marasmiaceae</taxon>
        <taxon>Marasmius</taxon>
    </lineage>
</organism>
<comment type="caution">
    <text evidence="1">The sequence shown here is derived from an EMBL/GenBank/DDBJ whole genome shotgun (WGS) entry which is preliminary data.</text>
</comment>
<evidence type="ECO:0000313" key="1">
    <source>
        <dbReference type="EMBL" id="KAL0063617.1"/>
    </source>
</evidence>